<dbReference type="InterPro" id="IPR000792">
    <property type="entry name" value="Tscrpt_reg_LuxR_C"/>
</dbReference>
<organism evidence="8 9">
    <name type="scientific">Actinokineospora alba</name>
    <dbReference type="NCBI Taxonomy" id="504798"/>
    <lineage>
        <taxon>Bacteria</taxon>
        <taxon>Bacillati</taxon>
        <taxon>Actinomycetota</taxon>
        <taxon>Actinomycetes</taxon>
        <taxon>Pseudonocardiales</taxon>
        <taxon>Pseudonocardiaceae</taxon>
        <taxon>Actinokineospora</taxon>
    </lineage>
</organism>
<evidence type="ECO:0000313" key="9">
    <source>
        <dbReference type="Proteomes" id="UP000199651"/>
    </source>
</evidence>
<protein>
    <submittedName>
        <fullName evidence="8">DNA-binding response regulator, NarL/FixJ family, contains REC and HTH domains</fullName>
    </submittedName>
</protein>
<keyword evidence="2" id="KW-0805">Transcription regulation</keyword>
<dbReference type="EMBL" id="FNJB01000014">
    <property type="protein sequence ID" value="SDP77695.1"/>
    <property type="molecule type" value="Genomic_DNA"/>
</dbReference>
<dbReference type="SUPFAM" id="SSF52172">
    <property type="entry name" value="CheY-like"/>
    <property type="match status" value="1"/>
</dbReference>
<dbReference type="InterPro" id="IPR016032">
    <property type="entry name" value="Sig_transdc_resp-reg_C-effctor"/>
</dbReference>
<dbReference type="RefSeq" id="WP_091382990.1">
    <property type="nucleotide sequence ID" value="NZ_FNDV01000012.1"/>
</dbReference>
<accession>A0A1H0VHN9</accession>
<dbReference type="STRING" id="504798.SAMN05421871_11222"/>
<gene>
    <name evidence="8" type="ORF">SAMN05192558_11422</name>
</gene>
<dbReference type="GO" id="GO:0000160">
    <property type="term" value="P:phosphorelay signal transduction system"/>
    <property type="evidence" value="ECO:0007669"/>
    <property type="project" value="InterPro"/>
</dbReference>
<dbReference type="InterPro" id="IPR011006">
    <property type="entry name" value="CheY-like_superfamily"/>
</dbReference>
<evidence type="ECO:0000256" key="1">
    <source>
        <dbReference type="ARBA" id="ARBA00022553"/>
    </source>
</evidence>
<evidence type="ECO:0000256" key="3">
    <source>
        <dbReference type="ARBA" id="ARBA00023125"/>
    </source>
</evidence>
<feature type="domain" description="Response regulatory" evidence="7">
    <location>
        <begin position="4"/>
        <end position="120"/>
    </location>
</feature>
<sequence length="229" mass="23628">MPIRVLLADDEPMLRAAVRLLLGQAADIEVVAEAADGAEAVSAVRRLEIDVALVDIRMPAVDGLAALKEIVRIAPSVRVIMLTTFGEEEYVDRALRAGAAGFLLKDTEPGQILHAVRAAAAGDAVLSPGVARQVIDRALAGPSARAVERLSVLSPREREVLVWVGHGLSNASIGARLGLSAGTVKVHVSQILGKLGCANRVQAAIVAHEAGLLDSLGAQGEAGPSGSIV</sequence>
<dbReference type="PANTHER" id="PTHR43214:SF24">
    <property type="entry name" value="TRANSCRIPTIONAL REGULATORY PROTEIN NARL-RELATED"/>
    <property type="match status" value="1"/>
</dbReference>
<dbReference type="GO" id="GO:0006355">
    <property type="term" value="P:regulation of DNA-templated transcription"/>
    <property type="evidence" value="ECO:0007669"/>
    <property type="project" value="InterPro"/>
</dbReference>
<dbReference type="InterPro" id="IPR001789">
    <property type="entry name" value="Sig_transdc_resp-reg_receiver"/>
</dbReference>
<dbReference type="CDD" id="cd06170">
    <property type="entry name" value="LuxR_C_like"/>
    <property type="match status" value="1"/>
</dbReference>
<keyword evidence="1 5" id="KW-0597">Phosphoprotein</keyword>
<dbReference type="OrthoDB" id="9808843at2"/>
<evidence type="ECO:0000259" key="7">
    <source>
        <dbReference type="PROSITE" id="PS50110"/>
    </source>
</evidence>
<proteinExistence type="predicted"/>
<dbReference type="PROSITE" id="PS50043">
    <property type="entry name" value="HTH_LUXR_2"/>
    <property type="match status" value="1"/>
</dbReference>
<dbReference type="PANTHER" id="PTHR43214">
    <property type="entry name" value="TWO-COMPONENT RESPONSE REGULATOR"/>
    <property type="match status" value="1"/>
</dbReference>
<evidence type="ECO:0000256" key="2">
    <source>
        <dbReference type="ARBA" id="ARBA00023015"/>
    </source>
</evidence>
<feature type="domain" description="HTH luxR-type" evidence="6">
    <location>
        <begin position="146"/>
        <end position="211"/>
    </location>
</feature>
<dbReference type="Pfam" id="PF00196">
    <property type="entry name" value="GerE"/>
    <property type="match status" value="1"/>
</dbReference>
<dbReference type="CDD" id="cd17535">
    <property type="entry name" value="REC_NarL-like"/>
    <property type="match status" value="1"/>
</dbReference>
<name>A0A1H0VHN9_9PSEU</name>
<evidence type="ECO:0000313" key="8">
    <source>
        <dbReference type="EMBL" id="SDP77695.1"/>
    </source>
</evidence>
<dbReference type="Proteomes" id="UP000199651">
    <property type="component" value="Unassembled WGS sequence"/>
</dbReference>
<dbReference type="AlphaFoldDB" id="A0A1H0VHN9"/>
<feature type="modified residue" description="4-aspartylphosphate" evidence="5">
    <location>
        <position position="55"/>
    </location>
</feature>
<evidence type="ECO:0000259" key="6">
    <source>
        <dbReference type="PROSITE" id="PS50043"/>
    </source>
</evidence>
<dbReference type="Pfam" id="PF00072">
    <property type="entry name" value="Response_reg"/>
    <property type="match status" value="1"/>
</dbReference>
<dbReference type="PROSITE" id="PS50110">
    <property type="entry name" value="RESPONSE_REGULATORY"/>
    <property type="match status" value="1"/>
</dbReference>
<keyword evidence="9" id="KW-1185">Reference proteome</keyword>
<dbReference type="SUPFAM" id="SSF46894">
    <property type="entry name" value="C-terminal effector domain of the bipartite response regulators"/>
    <property type="match status" value="1"/>
</dbReference>
<reference evidence="9" key="1">
    <citation type="submission" date="2016-10" db="EMBL/GenBank/DDBJ databases">
        <authorList>
            <person name="Varghese N."/>
            <person name="Submissions S."/>
        </authorList>
    </citation>
    <scope>NUCLEOTIDE SEQUENCE [LARGE SCALE GENOMIC DNA]</scope>
    <source>
        <strain evidence="9">IBRC-M 10655</strain>
    </source>
</reference>
<dbReference type="PRINTS" id="PR00038">
    <property type="entry name" value="HTHLUXR"/>
</dbReference>
<keyword evidence="3 8" id="KW-0238">DNA-binding</keyword>
<dbReference type="SMART" id="SM00448">
    <property type="entry name" value="REC"/>
    <property type="match status" value="1"/>
</dbReference>
<dbReference type="InterPro" id="IPR039420">
    <property type="entry name" value="WalR-like"/>
</dbReference>
<dbReference type="InterPro" id="IPR058245">
    <property type="entry name" value="NreC/VraR/RcsB-like_REC"/>
</dbReference>
<dbReference type="SMART" id="SM00421">
    <property type="entry name" value="HTH_LUXR"/>
    <property type="match status" value="1"/>
</dbReference>
<evidence type="ECO:0000256" key="4">
    <source>
        <dbReference type="ARBA" id="ARBA00023163"/>
    </source>
</evidence>
<keyword evidence="4" id="KW-0804">Transcription</keyword>
<dbReference type="GO" id="GO:0003677">
    <property type="term" value="F:DNA binding"/>
    <property type="evidence" value="ECO:0007669"/>
    <property type="project" value="UniProtKB-KW"/>
</dbReference>
<dbReference type="Gene3D" id="3.40.50.2300">
    <property type="match status" value="1"/>
</dbReference>
<evidence type="ECO:0000256" key="5">
    <source>
        <dbReference type="PROSITE-ProRule" id="PRU00169"/>
    </source>
</evidence>